<sequence length="215" mass="24805">MLSFVRESPLSIVIEGALSARRGFLFYVSAGFHAPVDPLSGMSVNLVLVDQWLVELKNHLESKSWLAETEILNPTWAAVLDEARSFLNHRAEASEVQLYSLNFREERHWSFSWDATMTLLQSRFSYSHYLESLPPENQFELLKLNFIWRHDAQYGLNQDDYRHEGFKLLKSASHMTSDGFFDEVRSWVGTELSSQSFLEQVKVDFLTSGHSLILP</sequence>
<evidence type="ECO:0000313" key="1">
    <source>
        <dbReference type="EMBL" id="KYG67719.1"/>
    </source>
</evidence>
<gene>
    <name evidence="1" type="ORF">AZI87_00075</name>
</gene>
<dbReference type="AlphaFoldDB" id="A0A162GBC2"/>
<proteinExistence type="predicted"/>
<dbReference type="RefSeq" id="WP_063204426.1">
    <property type="nucleotide sequence ID" value="NZ_LUKD01000001.1"/>
</dbReference>
<organism evidence="1 2">
    <name type="scientific">Bdellovibrio bacteriovorus</name>
    <dbReference type="NCBI Taxonomy" id="959"/>
    <lineage>
        <taxon>Bacteria</taxon>
        <taxon>Pseudomonadati</taxon>
        <taxon>Bdellovibrionota</taxon>
        <taxon>Bdellovibrionia</taxon>
        <taxon>Bdellovibrionales</taxon>
        <taxon>Pseudobdellovibrionaceae</taxon>
        <taxon>Bdellovibrio</taxon>
    </lineage>
</organism>
<comment type="caution">
    <text evidence="1">The sequence shown here is derived from an EMBL/GenBank/DDBJ whole genome shotgun (WGS) entry which is preliminary data.</text>
</comment>
<evidence type="ECO:0000313" key="2">
    <source>
        <dbReference type="Proteomes" id="UP000075799"/>
    </source>
</evidence>
<dbReference type="Proteomes" id="UP000075799">
    <property type="component" value="Unassembled WGS sequence"/>
</dbReference>
<reference evidence="1 2" key="1">
    <citation type="submission" date="2016-03" db="EMBL/GenBank/DDBJ databases">
        <authorList>
            <person name="Ploux O."/>
        </authorList>
    </citation>
    <scope>NUCLEOTIDE SEQUENCE [LARGE SCALE GENOMIC DNA]</scope>
    <source>
        <strain evidence="1 2">EC13</strain>
    </source>
</reference>
<name>A0A162GBC2_BDEBC</name>
<accession>A0A162GBC2</accession>
<protein>
    <submittedName>
        <fullName evidence="1">Uncharacterized protein</fullName>
    </submittedName>
</protein>
<dbReference type="EMBL" id="LUKD01000001">
    <property type="protein sequence ID" value="KYG67719.1"/>
    <property type="molecule type" value="Genomic_DNA"/>
</dbReference>